<dbReference type="RefSeq" id="WP_237230554.1">
    <property type="nucleotide sequence ID" value="NZ_JAKKDV010000001.1"/>
</dbReference>
<protein>
    <submittedName>
        <fullName evidence="3">DUF4296 domain-containing protein</fullName>
    </submittedName>
</protein>
<evidence type="ECO:0000259" key="2">
    <source>
        <dbReference type="Pfam" id="PF14129"/>
    </source>
</evidence>
<name>A0ABS9IGZ6_9FLAO</name>
<dbReference type="PROSITE" id="PS51257">
    <property type="entry name" value="PROKAR_LIPOPROTEIN"/>
    <property type="match status" value="1"/>
</dbReference>
<dbReference type="EMBL" id="JAKKDV010000001">
    <property type="protein sequence ID" value="MCF7559890.1"/>
    <property type="molecule type" value="Genomic_DNA"/>
</dbReference>
<feature type="domain" description="DUF4296" evidence="2">
    <location>
        <begin position="27"/>
        <end position="107"/>
    </location>
</feature>
<sequence>MLKQFVTVLCLVLMATSCHKLKAPKKPDNLISKEKMVDILIDAKLIASASSANRRIMAEHGIDIKTYVYQKHNIDSLQFVLSNDYYAFYIKDYEAIYNKVEDSLEALRAKYKDLDAQEWKEKTKREEDSLKAVYARRDSIITAKDTLKNPIVLDSLNRLLLKKKFEEEGGLVAPISDTDSQSKQ</sequence>
<dbReference type="Proteomes" id="UP001200022">
    <property type="component" value="Unassembled WGS sequence"/>
</dbReference>
<evidence type="ECO:0000256" key="1">
    <source>
        <dbReference type="SAM" id="Coils"/>
    </source>
</evidence>
<evidence type="ECO:0000313" key="3">
    <source>
        <dbReference type="EMBL" id="MCF7559890.1"/>
    </source>
</evidence>
<feature type="coiled-coil region" evidence="1">
    <location>
        <begin position="90"/>
        <end position="117"/>
    </location>
</feature>
<reference evidence="3 4" key="1">
    <citation type="submission" date="2022-01" db="EMBL/GenBank/DDBJ databases">
        <title>Draft genome sequence of Sabulilitoribacter multivorans KCTC 32326.</title>
        <authorList>
            <person name="Oh J.-S."/>
        </authorList>
    </citation>
    <scope>NUCLEOTIDE SEQUENCE [LARGE SCALE GENOMIC DNA]</scope>
    <source>
        <strain evidence="3 4">M-M16</strain>
    </source>
</reference>
<keyword evidence="4" id="KW-1185">Reference proteome</keyword>
<organism evidence="3 4">
    <name type="scientific">Flaviramulus multivorans</name>
    <dbReference type="NCBI Taxonomy" id="1304750"/>
    <lineage>
        <taxon>Bacteria</taxon>
        <taxon>Pseudomonadati</taxon>
        <taxon>Bacteroidota</taxon>
        <taxon>Flavobacteriia</taxon>
        <taxon>Flavobacteriales</taxon>
        <taxon>Flavobacteriaceae</taxon>
        <taxon>Flaviramulus</taxon>
    </lineage>
</organism>
<gene>
    <name evidence="3" type="ORF">L3X39_04505</name>
</gene>
<keyword evidence="1" id="KW-0175">Coiled coil</keyword>
<dbReference type="InterPro" id="IPR025381">
    <property type="entry name" value="DUF4296"/>
</dbReference>
<proteinExistence type="predicted"/>
<evidence type="ECO:0000313" key="4">
    <source>
        <dbReference type="Proteomes" id="UP001200022"/>
    </source>
</evidence>
<comment type="caution">
    <text evidence="3">The sequence shown here is derived from an EMBL/GenBank/DDBJ whole genome shotgun (WGS) entry which is preliminary data.</text>
</comment>
<accession>A0ABS9IGZ6</accession>
<dbReference type="Pfam" id="PF14129">
    <property type="entry name" value="DUF4296"/>
    <property type="match status" value="1"/>
</dbReference>